<reference evidence="1 2" key="1">
    <citation type="journal article" date="2021" name="Plant Biotechnol. J.">
        <title>Multi-omics assisted identification of the key and species-specific regulatory components of drought-tolerant mechanisms in Gossypium stocksii.</title>
        <authorList>
            <person name="Yu D."/>
            <person name="Ke L."/>
            <person name="Zhang D."/>
            <person name="Wu Y."/>
            <person name="Sun Y."/>
            <person name="Mei J."/>
            <person name="Sun J."/>
            <person name="Sun Y."/>
        </authorList>
    </citation>
    <scope>NUCLEOTIDE SEQUENCE [LARGE SCALE GENOMIC DNA]</scope>
    <source>
        <strain evidence="2">cv. E1</strain>
        <tissue evidence="1">Leaf</tissue>
    </source>
</reference>
<organism evidence="1 2">
    <name type="scientific">Gossypium stocksii</name>
    <dbReference type="NCBI Taxonomy" id="47602"/>
    <lineage>
        <taxon>Eukaryota</taxon>
        <taxon>Viridiplantae</taxon>
        <taxon>Streptophyta</taxon>
        <taxon>Embryophyta</taxon>
        <taxon>Tracheophyta</taxon>
        <taxon>Spermatophyta</taxon>
        <taxon>Magnoliopsida</taxon>
        <taxon>eudicotyledons</taxon>
        <taxon>Gunneridae</taxon>
        <taxon>Pentapetalae</taxon>
        <taxon>rosids</taxon>
        <taxon>malvids</taxon>
        <taxon>Malvales</taxon>
        <taxon>Malvaceae</taxon>
        <taxon>Malvoideae</taxon>
        <taxon>Gossypium</taxon>
    </lineage>
</organism>
<sequence>MHAFRDCPAASEIWANLQKLPVQRIETERWRPPETSHVKVNFDAAFSQQHKELCSGIVTRNEEGRILKAKVCKCLCSRSRYLCSGNPVWG</sequence>
<evidence type="ECO:0000313" key="2">
    <source>
        <dbReference type="Proteomes" id="UP000828251"/>
    </source>
</evidence>
<dbReference type="AlphaFoldDB" id="A0A9D3UGG2"/>
<accession>A0A9D3UGG2</accession>
<gene>
    <name evidence="1" type="ORF">J1N35_041809</name>
</gene>
<name>A0A9D3UGG2_9ROSI</name>
<protein>
    <recommendedName>
        <fullName evidence="3">RNase H type-1 domain-containing protein</fullName>
    </recommendedName>
</protein>
<comment type="caution">
    <text evidence="1">The sequence shown here is derived from an EMBL/GenBank/DDBJ whole genome shotgun (WGS) entry which is preliminary data.</text>
</comment>
<evidence type="ECO:0000313" key="1">
    <source>
        <dbReference type="EMBL" id="KAH1040066.1"/>
    </source>
</evidence>
<evidence type="ECO:0008006" key="3">
    <source>
        <dbReference type="Google" id="ProtNLM"/>
    </source>
</evidence>
<keyword evidence="2" id="KW-1185">Reference proteome</keyword>
<dbReference type="OrthoDB" id="1001320at2759"/>
<dbReference type="EMBL" id="JAIQCV010000012">
    <property type="protein sequence ID" value="KAH1040066.1"/>
    <property type="molecule type" value="Genomic_DNA"/>
</dbReference>
<dbReference type="Proteomes" id="UP000828251">
    <property type="component" value="Unassembled WGS sequence"/>
</dbReference>
<proteinExistence type="predicted"/>